<dbReference type="Proteomes" id="UP000015105">
    <property type="component" value="Chromosome 1D"/>
</dbReference>
<dbReference type="EnsemblPlants" id="AET1Gv20294100.20">
    <property type="protein sequence ID" value="AET1Gv20294100.20"/>
    <property type="gene ID" value="AET1Gv20294100"/>
</dbReference>
<sequence>DKVQQLTWLIVLEIATGTHLIVFVITGVVTASKSCNLKPSIRISSQSRSKSWSGEITVLIDFDMLKICQSRVARNLK</sequence>
<evidence type="ECO:0000313" key="2">
    <source>
        <dbReference type="EnsemblPlants" id="AET1Gv20294100.20"/>
    </source>
</evidence>
<reference evidence="3" key="1">
    <citation type="journal article" date="2014" name="Science">
        <title>Ancient hybridizations among the ancestral genomes of bread wheat.</title>
        <authorList>
            <consortium name="International Wheat Genome Sequencing Consortium,"/>
            <person name="Marcussen T."/>
            <person name="Sandve S.R."/>
            <person name="Heier L."/>
            <person name="Spannagl M."/>
            <person name="Pfeifer M."/>
            <person name="Jakobsen K.S."/>
            <person name="Wulff B.B."/>
            <person name="Steuernagel B."/>
            <person name="Mayer K.F."/>
            <person name="Olsen O.A."/>
        </authorList>
    </citation>
    <scope>NUCLEOTIDE SEQUENCE [LARGE SCALE GENOMIC DNA]</scope>
    <source>
        <strain evidence="3">cv. AL8/78</strain>
    </source>
</reference>
<feature type="transmembrane region" description="Helical" evidence="1">
    <location>
        <begin position="6"/>
        <end position="32"/>
    </location>
</feature>
<proteinExistence type="predicted"/>
<reference evidence="3" key="2">
    <citation type="journal article" date="2017" name="Nat. Plants">
        <title>The Aegilops tauschii genome reveals multiple impacts of transposons.</title>
        <authorList>
            <person name="Zhao G."/>
            <person name="Zou C."/>
            <person name="Li K."/>
            <person name="Wang K."/>
            <person name="Li T."/>
            <person name="Gao L."/>
            <person name="Zhang X."/>
            <person name="Wang H."/>
            <person name="Yang Z."/>
            <person name="Liu X."/>
            <person name="Jiang W."/>
            <person name="Mao L."/>
            <person name="Kong X."/>
            <person name="Jiao Y."/>
            <person name="Jia J."/>
        </authorList>
    </citation>
    <scope>NUCLEOTIDE SEQUENCE [LARGE SCALE GENOMIC DNA]</scope>
    <source>
        <strain evidence="3">cv. AL8/78</strain>
    </source>
</reference>
<organism evidence="2 3">
    <name type="scientific">Aegilops tauschii subsp. strangulata</name>
    <name type="common">Goatgrass</name>
    <dbReference type="NCBI Taxonomy" id="200361"/>
    <lineage>
        <taxon>Eukaryota</taxon>
        <taxon>Viridiplantae</taxon>
        <taxon>Streptophyta</taxon>
        <taxon>Embryophyta</taxon>
        <taxon>Tracheophyta</taxon>
        <taxon>Spermatophyta</taxon>
        <taxon>Magnoliopsida</taxon>
        <taxon>Liliopsida</taxon>
        <taxon>Poales</taxon>
        <taxon>Poaceae</taxon>
        <taxon>BOP clade</taxon>
        <taxon>Pooideae</taxon>
        <taxon>Triticodae</taxon>
        <taxon>Triticeae</taxon>
        <taxon>Triticinae</taxon>
        <taxon>Aegilops</taxon>
    </lineage>
</organism>
<protein>
    <submittedName>
        <fullName evidence="2">Uncharacterized protein</fullName>
    </submittedName>
</protein>
<evidence type="ECO:0000256" key="1">
    <source>
        <dbReference type="SAM" id="Phobius"/>
    </source>
</evidence>
<keyword evidence="3" id="KW-1185">Reference proteome</keyword>
<name>A0A452Y528_AEGTS</name>
<dbReference type="Gramene" id="AET1Gv20294100.20">
    <property type="protein sequence ID" value="AET1Gv20294100.20"/>
    <property type="gene ID" value="AET1Gv20294100"/>
</dbReference>
<keyword evidence="1" id="KW-1133">Transmembrane helix</keyword>
<accession>A0A452Y528</accession>
<dbReference type="AlphaFoldDB" id="A0A452Y528"/>
<keyword evidence="1" id="KW-0812">Transmembrane</keyword>
<reference evidence="2" key="4">
    <citation type="submission" date="2019-03" db="UniProtKB">
        <authorList>
            <consortium name="EnsemblPlants"/>
        </authorList>
    </citation>
    <scope>IDENTIFICATION</scope>
</reference>
<reference evidence="2" key="3">
    <citation type="journal article" date="2017" name="Nature">
        <title>Genome sequence of the progenitor of the wheat D genome Aegilops tauschii.</title>
        <authorList>
            <person name="Luo M.C."/>
            <person name="Gu Y.Q."/>
            <person name="Puiu D."/>
            <person name="Wang H."/>
            <person name="Twardziok S.O."/>
            <person name="Deal K.R."/>
            <person name="Huo N."/>
            <person name="Zhu T."/>
            <person name="Wang L."/>
            <person name="Wang Y."/>
            <person name="McGuire P.E."/>
            <person name="Liu S."/>
            <person name="Long H."/>
            <person name="Ramasamy R.K."/>
            <person name="Rodriguez J.C."/>
            <person name="Van S.L."/>
            <person name="Yuan L."/>
            <person name="Wang Z."/>
            <person name="Xia Z."/>
            <person name="Xiao L."/>
            <person name="Anderson O.D."/>
            <person name="Ouyang S."/>
            <person name="Liang Y."/>
            <person name="Zimin A.V."/>
            <person name="Pertea G."/>
            <person name="Qi P."/>
            <person name="Bennetzen J.L."/>
            <person name="Dai X."/>
            <person name="Dawson M.W."/>
            <person name="Muller H.G."/>
            <person name="Kugler K."/>
            <person name="Rivarola-Duarte L."/>
            <person name="Spannagl M."/>
            <person name="Mayer K.F.X."/>
            <person name="Lu F.H."/>
            <person name="Bevan M.W."/>
            <person name="Leroy P."/>
            <person name="Li P."/>
            <person name="You F.M."/>
            <person name="Sun Q."/>
            <person name="Liu Z."/>
            <person name="Lyons E."/>
            <person name="Wicker T."/>
            <person name="Salzberg S.L."/>
            <person name="Devos K.M."/>
            <person name="Dvorak J."/>
        </authorList>
    </citation>
    <scope>NUCLEOTIDE SEQUENCE [LARGE SCALE GENOMIC DNA]</scope>
    <source>
        <strain evidence="2">cv. AL8/78</strain>
    </source>
</reference>
<reference evidence="2" key="5">
    <citation type="journal article" date="2021" name="G3 (Bethesda)">
        <title>Aegilops tauschii genome assembly Aet v5.0 features greater sequence contiguity and improved annotation.</title>
        <authorList>
            <person name="Wang L."/>
            <person name="Zhu T."/>
            <person name="Rodriguez J.C."/>
            <person name="Deal K.R."/>
            <person name="Dubcovsky J."/>
            <person name="McGuire P.E."/>
            <person name="Lux T."/>
            <person name="Spannagl M."/>
            <person name="Mayer K.F.X."/>
            <person name="Baldrich P."/>
            <person name="Meyers B.C."/>
            <person name="Huo N."/>
            <person name="Gu Y.Q."/>
            <person name="Zhou H."/>
            <person name="Devos K.M."/>
            <person name="Bennetzen J.L."/>
            <person name="Unver T."/>
            <person name="Budak H."/>
            <person name="Gulick P.J."/>
            <person name="Galiba G."/>
            <person name="Kalapos B."/>
            <person name="Nelson D.R."/>
            <person name="Li P."/>
            <person name="You F.M."/>
            <person name="Luo M.C."/>
            <person name="Dvorak J."/>
        </authorList>
    </citation>
    <scope>NUCLEOTIDE SEQUENCE [LARGE SCALE GENOMIC DNA]</scope>
    <source>
        <strain evidence="2">cv. AL8/78</strain>
    </source>
</reference>
<keyword evidence="1" id="KW-0472">Membrane</keyword>
<evidence type="ECO:0000313" key="3">
    <source>
        <dbReference type="Proteomes" id="UP000015105"/>
    </source>
</evidence>